<feature type="compositionally biased region" description="Basic residues" evidence="1">
    <location>
        <begin position="177"/>
        <end position="186"/>
    </location>
</feature>
<feature type="region of interest" description="Disordered" evidence="1">
    <location>
        <begin position="340"/>
        <end position="361"/>
    </location>
</feature>
<evidence type="ECO:0000256" key="1">
    <source>
        <dbReference type="SAM" id="MobiDB-lite"/>
    </source>
</evidence>
<evidence type="ECO:0000313" key="4">
    <source>
        <dbReference type="Proteomes" id="UP000322530"/>
    </source>
</evidence>
<sequence>MLLLKAVATALVLIAGAAVVLWYANTLNSWVVGGLIGGLAALLISIPISLIIFTYLARRHDERTAQDDEADSYERSLRPRYVYREVPERMAQNVYVEAERDYEPAHRGVWGEEYEECDEYDIYEAAYDENEFRDFPEPIYKQIPRLPAARQQSLSRAPSTRRNAMNNEPFSETEARSRRKTTRRLNQHQPIFPGYQPEMTRGQFQSQALRIAREEAYRRIENAEDIPSSALPPSQKSQERDYPPTTHEYRHTYRERQDATAFPRNARQGRRIVDANPLPNSTVRPDPEFSQKQDRLIETYKDPETETLPRNYATGDLKKPLVRRAPYMYDDDPLKMELAQQVEPPVIKRSTRHLSTKPDEE</sequence>
<dbReference type="Proteomes" id="UP000322530">
    <property type="component" value="Unassembled WGS sequence"/>
</dbReference>
<keyword evidence="2" id="KW-0472">Membrane</keyword>
<evidence type="ECO:0000313" key="3">
    <source>
        <dbReference type="EMBL" id="GCF07860.1"/>
    </source>
</evidence>
<organism evidence="3 4">
    <name type="scientific">Dictyobacter arantiisoli</name>
    <dbReference type="NCBI Taxonomy" id="2014874"/>
    <lineage>
        <taxon>Bacteria</taxon>
        <taxon>Bacillati</taxon>
        <taxon>Chloroflexota</taxon>
        <taxon>Ktedonobacteria</taxon>
        <taxon>Ktedonobacterales</taxon>
        <taxon>Dictyobacteraceae</taxon>
        <taxon>Dictyobacter</taxon>
    </lineage>
</organism>
<comment type="caution">
    <text evidence="3">The sequence shown here is derived from an EMBL/GenBank/DDBJ whole genome shotgun (WGS) entry which is preliminary data.</text>
</comment>
<feature type="region of interest" description="Disordered" evidence="1">
    <location>
        <begin position="147"/>
        <end position="198"/>
    </location>
</feature>
<feature type="transmembrane region" description="Helical" evidence="2">
    <location>
        <begin position="7"/>
        <end position="24"/>
    </location>
</feature>
<accession>A0A5A5T8Q5</accession>
<dbReference type="EMBL" id="BIXY01000015">
    <property type="protein sequence ID" value="GCF07860.1"/>
    <property type="molecule type" value="Genomic_DNA"/>
</dbReference>
<keyword evidence="2" id="KW-1133">Transmembrane helix</keyword>
<feature type="region of interest" description="Disordered" evidence="1">
    <location>
        <begin position="221"/>
        <end position="244"/>
    </location>
</feature>
<gene>
    <name evidence="3" type="ORF">KDI_14240</name>
</gene>
<proteinExistence type="predicted"/>
<feature type="compositionally biased region" description="Polar residues" evidence="1">
    <location>
        <begin position="150"/>
        <end position="170"/>
    </location>
</feature>
<name>A0A5A5T8Q5_9CHLR</name>
<keyword evidence="4" id="KW-1185">Reference proteome</keyword>
<keyword evidence="2" id="KW-0812">Transmembrane</keyword>
<feature type="transmembrane region" description="Helical" evidence="2">
    <location>
        <begin position="30"/>
        <end position="56"/>
    </location>
</feature>
<dbReference type="AlphaFoldDB" id="A0A5A5T8Q5"/>
<protein>
    <submittedName>
        <fullName evidence="3">Uncharacterized protein</fullName>
    </submittedName>
</protein>
<reference evidence="3 4" key="1">
    <citation type="submission" date="2019-01" db="EMBL/GenBank/DDBJ databases">
        <title>Draft genome sequence of Dictyobacter sp. Uno17.</title>
        <authorList>
            <person name="Wang C.M."/>
            <person name="Zheng Y."/>
            <person name="Sakai Y."/>
            <person name="Abe K."/>
            <person name="Yokota A."/>
            <person name="Yabe S."/>
        </authorList>
    </citation>
    <scope>NUCLEOTIDE SEQUENCE [LARGE SCALE GENOMIC DNA]</scope>
    <source>
        <strain evidence="3 4">Uno17</strain>
    </source>
</reference>
<evidence type="ECO:0000256" key="2">
    <source>
        <dbReference type="SAM" id="Phobius"/>
    </source>
</evidence>